<keyword evidence="3" id="KW-1185">Reference proteome</keyword>
<evidence type="ECO:0000313" key="2">
    <source>
        <dbReference type="EnsemblPlants" id="QL01p014938:mrna"/>
    </source>
</evidence>
<dbReference type="CDD" id="cd06222">
    <property type="entry name" value="RNase_H_like"/>
    <property type="match status" value="1"/>
</dbReference>
<feature type="domain" description="RNase H type-1" evidence="1">
    <location>
        <begin position="155"/>
        <end position="240"/>
    </location>
</feature>
<dbReference type="Pfam" id="PF13456">
    <property type="entry name" value="RVT_3"/>
    <property type="match status" value="1"/>
</dbReference>
<name>A0A7N2QXC1_QUELO</name>
<dbReference type="Proteomes" id="UP000594261">
    <property type="component" value="Chromosome 1"/>
</dbReference>
<dbReference type="InParanoid" id="A0A7N2QXC1"/>
<dbReference type="Gene3D" id="3.30.420.10">
    <property type="entry name" value="Ribonuclease H-like superfamily/Ribonuclease H"/>
    <property type="match status" value="1"/>
</dbReference>
<proteinExistence type="predicted"/>
<dbReference type="EMBL" id="LRBV02000001">
    <property type="status" value="NOT_ANNOTATED_CDS"/>
    <property type="molecule type" value="Genomic_DNA"/>
</dbReference>
<dbReference type="InterPro" id="IPR052929">
    <property type="entry name" value="RNase_H-like_EbsB-rel"/>
</dbReference>
<evidence type="ECO:0000313" key="3">
    <source>
        <dbReference type="Proteomes" id="UP000594261"/>
    </source>
</evidence>
<dbReference type="SUPFAM" id="SSF53098">
    <property type="entry name" value="Ribonuclease H-like"/>
    <property type="match status" value="1"/>
</dbReference>
<reference evidence="2 3" key="1">
    <citation type="journal article" date="2016" name="G3 (Bethesda)">
        <title>First Draft Assembly and Annotation of the Genome of a California Endemic Oak Quercus lobata Nee (Fagaceae).</title>
        <authorList>
            <person name="Sork V.L."/>
            <person name="Fitz-Gibbon S.T."/>
            <person name="Puiu D."/>
            <person name="Crepeau M."/>
            <person name="Gugger P.F."/>
            <person name="Sherman R."/>
            <person name="Stevens K."/>
            <person name="Langley C.H."/>
            <person name="Pellegrini M."/>
            <person name="Salzberg S.L."/>
        </authorList>
    </citation>
    <scope>NUCLEOTIDE SEQUENCE [LARGE SCALE GENOMIC DNA]</scope>
    <source>
        <strain evidence="2 3">cv. SW786</strain>
    </source>
</reference>
<sequence>MVSSLIDNDTGEWNGQMIDHLISPFLVQRIKAIPLCKTRQEDCIVWPRGRDGNYTVKTGYQLLGEIENREVASGSSQATQRQFWNSLWKLNIPNKIKKKFAGVLAPSHYQQQRTYTAEKYWTPPYAPYVLNSRPIQQKLAPQKWRPSPEDTYKVNYDGAVFADSDEAGLGVVVRNEKGEVMASLAEKITLPSGGVEVIEAMAARRAILLAVELGFQKCIFEGDSEIVFKALTGNSSDRSNFGHI</sequence>
<dbReference type="GO" id="GO:0003676">
    <property type="term" value="F:nucleic acid binding"/>
    <property type="evidence" value="ECO:0007669"/>
    <property type="project" value="InterPro"/>
</dbReference>
<dbReference type="EnsemblPlants" id="QL01p014938:mrna">
    <property type="protein sequence ID" value="QL01p014938:mrna"/>
    <property type="gene ID" value="QL01p014938"/>
</dbReference>
<dbReference type="PANTHER" id="PTHR47074:SF48">
    <property type="entry name" value="POLYNUCLEOTIDYL TRANSFERASE, RIBONUCLEASE H-LIKE SUPERFAMILY PROTEIN"/>
    <property type="match status" value="1"/>
</dbReference>
<dbReference type="InterPro" id="IPR044730">
    <property type="entry name" value="RNase_H-like_dom_plant"/>
</dbReference>
<dbReference type="Gramene" id="QL01p014938:mrna">
    <property type="protein sequence ID" value="QL01p014938:mrna"/>
    <property type="gene ID" value="QL01p014938"/>
</dbReference>
<accession>A0A7N2QXC1</accession>
<reference evidence="2" key="2">
    <citation type="submission" date="2021-01" db="UniProtKB">
        <authorList>
            <consortium name="EnsemblPlants"/>
        </authorList>
    </citation>
    <scope>IDENTIFICATION</scope>
</reference>
<organism evidence="2 3">
    <name type="scientific">Quercus lobata</name>
    <name type="common">Valley oak</name>
    <dbReference type="NCBI Taxonomy" id="97700"/>
    <lineage>
        <taxon>Eukaryota</taxon>
        <taxon>Viridiplantae</taxon>
        <taxon>Streptophyta</taxon>
        <taxon>Embryophyta</taxon>
        <taxon>Tracheophyta</taxon>
        <taxon>Spermatophyta</taxon>
        <taxon>Magnoliopsida</taxon>
        <taxon>eudicotyledons</taxon>
        <taxon>Gunneridae</taxon>
        <taxon>Pentapetalae</taxon>
        <taxon>rosids</taxon>
        <taxon>fabids</taxon>
        <taxon>Fagales</taxon>
        <taxon>Fagaceae</taxon>
        <taxon>Quercus</taxon>
    </lineage>
</organism>
<protein>
    <recommendedName>
        <fullName evidence="1">RNase H type-1 domain-containing protein</fullName>
    </recommendedName>
</protein>
<dbReference type="InterPro" id="IPR036397">
    <property type="entry name" value="RNaseH_sf"/>
</dbReference>
<dbReference type="PANTHER" id="PTHR47074">
    <property type="entry name" value="BNAC02G40300D PROTEIN"/>
    <property type="match status" value="1"/>
</dbReference>
<dbReference type="InterPro" id="IPR012337">
    <property type="entry name" value="RNaseH-like_sf"/>
</dbReference>
<dbReference type="GO" id="GO:0004523">
    <property type="term" value="F:RNA-DNA hybrid ribonuclease activity"/>
    <property type="evidence" value="ECO:0007669"/>
    <property type="project" value="InterPro"/>
</dbReference>
<dbReference type="AlphaFoldDB" id="A0A7N2QXC1"/>
<evidence type="ECO:0000259" key="1">
    <source>
        <dbReference type="Pfam" id="PF13456"/>
    </source>
</evidence>
<dbReference type="InterPro" id="IPR002156">
    <property type="entry name" value="RNaseH_domain"/>
</dbReference>